<dbReference type="SMART" id="SM00822">
    <property type="entry name" value="PKS_KR"/>
    <property type="match status" value="1"/>
</dbReference>
<evidence type="ECO:0000313" key="5">
    <source>
        <dbReference type="Proteomes" id="UP001379235"/>
    </source>
</evidence>
<dbReference type="PRINTS" id="PR00081">
    <property type="entry name" value="GDHRDH"/>
</dbReference>
<comment type="similarity">
    <text evidence="2">Belongs to the short-chain dehydrogenases/reductases (SDR) family.</text>
</comment>
<feature type="domain" description="Ketoreductase" evidence="3">
    <location>
        <begin position="6"/>
        <end position="186"/>
    </location>
</feature>
<evidence type="ECO:0000313" key="4">
    <source>
        <dbReference type="EMBL" id="MEJ6010816.1"/>
    </source>
</evidence>
<dbReference type="RefSeq" id="WP_339967637.1">
    <property type="nucleotide sequence ID" value="NZ_JBBHJY010000006.1"/>
</dbReference>
<accession>A0ABU8SA43</accession>
<evidence type="ECO:0000256" key="2">
    <source>
        <dbReference type="RuleBase" id="RU000363"/>
    </source>
</evidence>
<dbReference type="InterPro" id="IPR002347">
    <property type="entry name" value="SDR_fam"/>
</dbReference>
<sequence>MNVSGAVAVVTGGASGLGAATAALLADHGARVTAFDCGACVTSNPSVSLERVDVTSTESVTAGFDSVEWRDGPVRILVNCAGIFPAGRMINRDGSAHDFEQFRRVLDVNLAGTFLVSSVFASRLSSQPLVEEERGVIVNTASVAAFEGQIGQVAYAASKAGVAGMTLPMARDLARHAIRVTSIAPGLFKTPMAMGFAQEETAAIEAQVPFPSRFGRPEEFAELVLAIISNPMLNGETIRLDAALRMTPR</sequence>
<dbReference type="PANTHER" id="PTHR43658:SF8">
    <property type="entry name" value="17-BETA-HYDROXYSTEROID DEHYDROGENASE 14-RELATED"/>
    <property type="match status" value="1"/>
</dbReference>
<dbReference type="PROSITE" id="PS00061">
    <property type="entry name" value="ADH_SHORT"/>
    <property type="match status" value="1"/>
</dbReference>
<gene>
    <name evidence="4" type="ORF">WG900_12910</name>
</gene>
<dbReference type="InterPro" id="IPR036291">
    <property type="entry name" value="NAD(P)-bd_dom_sf"/>
</dbReference>
<proteinExistence type="inferred from homology"/>
<dbReference type="InterPro" id="IPR020904">
    <property type="entry name" value="Sc_DH/Rdtase_CS"/>
</dbReference>
<evidence type="ECO:0000259" key="3">
    <source>
        <dbReference type="SMART" id="SM00822"/>
    </source>
</evidence>
<dbReference type="InterPro" id="IPR057326">
    <property type="entry name" value="KR_dom"/>
</dbReference>
<dbReference type="PANTHER" id="PTHR43658">
    <property type="entry name" value="SHORT-CHAIN DEHYDROGENASE/REDUCTASE"/>
    <property type="match status" value="1"/>
</dbReference>
<reference evidence="4 5" key="1">
    <citation type="submission" date="2024-03" db="EMBL/GenBank/DDBJ databases">
        <authorList>
            <person name="Jo J.-H."/>
        </authorList>
    </citation>
    <scope>NUCLEOTIDE SEQUENCE [LARGE SCALE GENOMIC DNA]</scope>
    <source>
        <strain evidence="4 5">AS3R-12</strain>
    </source>
</reference>
<evidence type="ECO:0000256" key="1">
    <source>
        <dbReference type="ARBA" id="ARBA00023002"/>
    </source>
</evidence>
<keyword evidence="5" id="KW-1185">Reference proteome</keyword>
<keyword evidence="1" id="KW-0560">Oxidoreductase</keyword>
<organism evidence="4 5">
    <name type="scientific">Novosphingobium aquae</name>
    <dbReference type="NCBI Taxonomy" id="3133435"/>
    <lineage>
        <taxon>Bacteria</taxon>
        <taxon>Pseudomonadati</taxon>
        <taxon>Pseudomonadota</taxon>
        <taxon>Alphaproteobacteria</taxon>
        <taxon>Sphingomonadales</taxon>
        <taxon>Sphingomonadaceae</taxon>
        <taxon>Novosphingobium</taxon>
    </lineage>
</organism>
<dbReference type="Pfam" id="PF00106">
    <property type="entry name" value="adh_short"/>
    <property type="match status" value="1"/>
</dbReference>
<dbReference type="Proteomes" id="UP001379235">
    <property type="component" value="Unassembled WGS sequence"/>
</dbReference>
<protein>
    <submittedName>
        <fullName evidence="4">SDR family NAD(P)-dependent oxidoreductase</fullName>
    </submittedName>
</protein>
<name>A0ABU8SA43_9SPHN</name>
<dbReference type="Gene3D" id="3.40.50.720">
    <property type="entry name" value="NAD(P)-binding Rossmann-like Domain"/>
    <property type="match status" value="1"/>
</dbReference>
<dbReference type="PRINTS" id="PR00080">
    <property type="entry name" value="SDRFAMILY"/>
</dbReference>
<dbReference type="EMBL" id="JBBHJY010000006">
    <property type="protein sequence ID" value="MEJ6010816.1"/>
    <property type="molecule type" value="Genomic_DNA"/>
</dbReference>
<comment type="caution">
    <text evidence="4">The sequence shown here is derived from an EMBL/GenBank/DDBJ whole genome shotgun (WGS) entry which is preliminary data.</text>
</comment>
<dbReference type="SUPFAM" id="SSF51735">
    <property type="entry name" value="NAD(P)-binding Rossmann-fold domains"/>
    <property type="match status" value="1"/>
</dbReference>